<comment type="similarity">
    <text evidence="1">Belongs to the pseudouridine synthase RluA family.</text>
</comment>
<comment type="caution">
    <text evidence="4">The sequence shown here is derived from an EMBL/GenBank/DDBJ whole genome shotgun (WGS) entry which is preliminary data.</text>
</comment>
<dbReference type="NCBIfam" id="TIGR01621">
    <property type="entry name" value="RluA-like"/>
    <property type="match status" value="1"/>
</dbReference>
<evidence type="ECO:0000256" key="2">
    <source>
        <dbReference type="SAM" id="MobiDB-lite"/>
    </source>
</evidence>
<dbReference type="PANTHER" id="PTHR21600:SF87">
    <property type="entry name" value="RNA PSEUDOURIDYLATE SYNTHASE DOMAIN-CONTAINING PROTEIN 1"/>
    <property type="match status" value="1"/>
</dbReference>
<evidence type="ECO:0000313" key="5">
    <source>
        <dbReference type="Proteomes" id="UP001209257"/>
    </source>
</evidence>
<evidence type="ECO:0000313" key="4">
    <source>
        <dbReference type="EMBL" id="MCU7555109.1"/>
    </source>
</evidence>
<organism evidence="4 5">
    <name type="scientific">Alteromonas salexigens</name>
    <dbReference type="NCBI Taxonomy" id="2982530"/>
    <lineage>
        <taxon>Bacteria</taxon>
        <taxon>Pseudomonadati</taxon>
        <taxon>Pseudomonadota</taxon>
        <taxon>Gammaproteobacteria</taxon>
        <taxon>Alteromonadales</taxon>
        <taxon>Alteromonadaceae</taxon>
        <taxon>Alteromonas/Salinimonas group</taxon>
        <taxon>Alteromonas</taxon>
    </lineage>
</organism>
<dbReference type="InterPro" id="IPR006508">
    <property type="entry name" value="PsdUridine_synth_RluA-like"/>
</dbReference>
<feature type="domain" description="Pseudouridine synthase RsuA/RluA-like" evidence="3">
    <location>
        <begin position="12"/>
        <end position="153"/>
    </location>
</feature>
<keyword evidence="5" id="KW-1185">Reference proteome</keyword>
<gene>
    <name evidence="4" type="ORF">OCL06_10920</name>
</gene>
<sequence length="238" mass="25760">MAAVRILREHPDFLIVHKPPGVEMHDATHGIVSQVSALTGYTGLHLCHRLDTVTSGVMCLARHPDAAASIGEQFATRQVQKYYLALSAQKPKKKQGTVKGDMRNRRGGQHILLKTVENPAITQFFSSSVAPGLRGFLIKPHTGKTHQIRVALKSLGAAVLGDSLYGGGSADRTYLHAWALAFCHNDEQIQCVSAPQQGQHFLSPEFTTWLADQPPPDNLPWPHVAPLPSAAAGRGHAP</sequence>
<dbReference type="RefSeq" id="WP_262994446.1">
    <property type="nucleotide sequence ID" value="NZ_JAOTJC010000008.1"/>
</dbReference>
<evidence type="ECO:0000256" key="1">
    <source>
        <dbReference type="ARBA" id="ARBA00010876"/>
    </source>
</evidence>
<dbReference type="InterPro" id="IPR050188">
    <property type="entry name" value="RluA_PseudoU_synthase"/>
</dbReference>
<dbReference type="InterPro" id="IPR020103">
    <property type="entry name" value="PsdUridine_synth_cat_dom_sf"/>
</dbReference>
<dbReference type="CDD" id="cd02869">
    <property type="entry name" value="PseudoU_synth_RluA_like"/>
    <property type="match status" value="1"/>
</dbReference>
<name>A0ABT2VPA3_9ALTE</name>
<dbReference type="SUPFAM" id="SSF55120">
    <property type="entry name" value="Pseudouridine synthase"/>
    <property type="match status" value="1"/>
</dbReference>
<dbReference type="Pfam" id="PF00849">
    <property type="entry name" value="PseudoU_synth_2"/>
    <property type="match status" value="1"/>
</dbReference>
<dbReference type="InterPro" id="IPR006145">
    <property type="entry name" value="PsdUridine_synth_RsuA/RluA"/>
</dbReference>
<dbReference type="Gene3D" id="3.30.2350.10">
    <property type="entry name" value="Pseudouridine synthase"/>
    <property type="match status" value="1"/>
</dbReference>
<protein>
    <submittedName>
        <fullName evidence="4">TIGR01621 family pseudouridine synthase</fullName>
    </submittedName>
</protein>
<accession>A0ABT2VPA3</accession>
<reference evidence="5" key="1">
    <citation type="submission" date="2023-07" db="EMBL/GenBank/DDBJ databases">
        <title>Study on multiphase classification of strain Alteromonas salexigens isolated from the Yellow Sea.</title>
        <authorList>
            <person name="Sun L."/>
        </authorList>
    </citation>
    <scope>NUCLEOTIDE SEQUENCE [LARGE SCALE GENOMIC DNA]</scope>
    <source>
        <strain evidence="5">ASW11-19</strain>
    </source>
</reference>
<dbReference type="Proteomes" id="UP001209257">
    <property type="component" value="Unassembled WGS sequence"/>
</dbReference>
<feature type="region of interest" description="Disordered" evidence="2">
    <location>
        <begin position="217"/>
        <end position="238"/>
    </location>
</feature>
<proteinExistence type="inferred from homology"/>
<dbReference type="EMBL" id="JAOTJC010000008">
    <property type="protein sequence ID" value="MCU7555109.1"/>
    <property type="molecule type" value="Genomic_DNA"/>
</dbReference>
<evidence type="ECO:0000259" key="3">
    <source>
        <dbReference type="Pfam" id="PF00849"/>
    </source>
</evidence>
<dbReference type="PANTHER" id="PTHR21600">
    <property type="entry name" value="MITOCHONDRIAL RNA PSEUDOURIDINE SYNTHASE"/>
    <property type="match status" value="1"/>
</dbReference>